<dbReference type="AlphaFoldDB" id="A0A0E9UE79"/>
<feature type="signal peptide" evidence="1">
    <location>
        <begin position="1"/>
        <end position="18"/>
    </location>
</feature>
<organism evidence="2">
    <name type="scientific">Anguilla anguilla</name>
    <name type="common">European freshwater eel</name>
    <name type="synonym">Muraena anguilla</name>
    <dbReference type="NCBI Taxonomy" id="7936"/>
    <lineage>
        <taxon>Eukaryota</taxon>
        <taxon>Metazoa</taxon>
        <taxon>Chordata</taxon>
        <taxon>Craniata</taxon>
        <taxon>Vertebrata</taxon>
        <taxon>Euteleostomi</taxon>
        <taxon>Actinopterygii</taxon>
        <taxon>Neopterygii</taxon>
        <taxon>Teleostei</taxon>
        <taxon>Anguilliformes</taxon>
        <taxon>Anguillidae</taxon>
        <taxon>Anguilla</taxon>
    </lineage>
</organism>
<accession>A0A0E9UE79</accession>
<evidence type="ECO:0008006" key="3">
    <source>
        <dbReference type="Google" id="ProtNLM"/>
    </source>
</evidence>
<name>A0A0E9UE79_ANGAN</name>
<reference evidence="2" key="2">
    <citation type="journal article" date="2015" name="Fish Shellfish Immunol.">
        <title>Early steps in the European eel (Anguilla anguilla)-Vibrio vulnificus interaction in the gills: Role of the RtxA13 toxin.</title>
        <authorList>
            <person name="Callol A."/>
            <person name="Pajuelo D."/>
            <person name="Ebbesson L."/>
            <person name="Teles M."/>
            <person name="MacKenzie S."/>
            <person name="Amaro C."/>
        </authorList>
    </citation>
    <scope>NUCLEOTIDE SEQUENCE</scope>
</reference>
<feature type="chain" id="PRO_5002433154" description="Secreted protein" evidence="1">
    <location>
        <begin position="19"/>
        <end position="65"/>
    </location>
</feature>
<protein>
    <recommendedName>
        <fullName evidence="3">Secreted protein</fullName>
    </recommendedName>
</protein>
<reference evidence="2" key="1">
    <citation type="submission" date="2014-11" db="EMBL/GenBank/DDBJ databases">
        <authorList>
            <person name="Amaro Gonzalez C."/>
        </authorList>
    </citation>
    <scope>NUCLEOTIDE SEQUENCE</scope>
</reference>
<proteinExistence type="predicted"/>
<evidence type="ECO:0000313" key="2">
    <source>
        <dbReference type="EMBL" id="JAH64106.1"/>
    </source>
</evidence>
<sequence length="65" mass="7149">MVCCKKICVLLLLPSALKIDICRHLVPSNDQRSAHTIYTKGLRVRIRGGYSVPSSVTGGPRAREL</sequence>
<dbReference type="EMBL" id="GBXM01044471">
    <property type="protein sequence ID" value="JAH64106.1"/>
    <property type="molecule type" value="Transcribed_RNA"/>
</dbReference>
<evidence type="ECO:0000256" key="1">
    <source>
        <dbReference type="SAM" id="SignalP"/>
    </source>
</evidence>
<keyword evidence="1" id="KW-0732">Signal</keyword>